<evidence type="ECO:0000256" key="3">
    <source>
        <dbReference type="ARBA" id="ARBA00022691"/>
    </source>
</evidence>
<keyword evidence="4 5" id="KW-0694">RNA-binding</keyword>
<evidence type="ECO:0000256" key="5">
    <source>
        <dbReference type="PROSITE-ProRule" id="PRU01023"/>
    </source>
</evidence>
<dbReference type="Proteomes" id="UP000650524">
    <property type="component" value="Unassembled WGS sequence"/>
</dbReference>
<dbReference type="InterPro" id="IPR001678">
    <property type="entry name" value="MeTrfase_RsmB-F_NOP2_dom"/>
</dbReference>
<sequence length="221" mass="24994">GYIHPQALTSAIASIALAPKENSYFLDMCAAPGGKSTHCAQLMNNTGLIVSNDLYVNRHISLGHTLSRLGVLNAVVTGYQAQEFPLKQRFNYVLADVPCSCEGRFRKTREESIYREDKGKAKLPDLQKKIILRGFDLLQENGRMLYSTCTYNPEENESVVDLLLKERNAELLPIDVGFDFEPGITQWKDKKYDKQLKNAARFYPHRLDSVGFFMARIGKRG</sequence>
<comment type="caution">
    <text evidence="7">The sequence shown here is derived from an EMBL/GenBank/DDBJ whole genome shotgun (WGS) entry which is preliminary data.</text>
</comment>
<evidence type="ECO:0000313" key="8">
    <source>
        <dbReference type="Proteomes" id="UP000650524"/>
    </source>
</evidence>
<reference evidence="7 8" key="1">
    <citation type="submission" date="2020-08" db="EMBL/GenBank/DDBJ databases">
        <title>Bridging the membrane lipid divide: bacteria of the FCB group superphylum have the potential to synthesize archaeal ether lipids.</title>
        <authorList>
            <person name="Villanueva L."/>
            <person name="Von Meijenfeldt F.A.B."/>
            <person name="Westbye A.B."/>
            <person name="Yadav S."/>
            <person name="Hopmans E.C."/>
            <person name="Dutilh B.E."/>
            <person name="Sinninghe Damste J.S."/>
        </authorList>
    </citation>
    <scope>NUCLEOTIDE SEQUENCE [LARGE SCALE GENOMIC DNA]</scope>
    <source>
        <strain evidence="7">NIOZ-UU27</strain>
    </source>
</reference>
<feature type="non-terminal residue" evidence="7">
    <location>
        <position position="1"/>
    </location>
</feature>
<dbReference type="Gene3D" id="3.40.50.150">
    <property type="entry name" value="Vaccinia Virus protein VP39"/>
    <property type="match status" value="1"/>
</dbReference>
<gene>
    <name evidence="7" type="ORF">H8E19_15460</name>
</gene>
<dbReference type="EMBL" id="JACNJD010000316">
    <property type="protein sequence ID" value="MBC8178800.1"/>
    <property type="molecule type" value="Genomic_DNA"/>
</dbReference>
<dbReference type="InterPro" id="IPR049560">
    <property type="entry name" value="MeTrfase_RsmB-F_NOP2_cat"/>
</dbReference>
<feature type="active site" description="Nucleophile" evidence="5">
    <location>
        <position position="149"/>
    </location>
</feature>
<protein>
    <submittedName>
        <fullName evidence="7">RsmB/NOP family class I SAM-dependent RNA methyltransferase</fullName>
    </submittedName>
</protein>
<dbReference type="PANTHER" id="PTHR22807:SF74">
    <property type="entry name" value="TRNA (CYTOSINE(48)-C(5))-METHYLTRANSFERASE"/>
    <property type="match status" value="1"/>
</dbReference>
<keyword evidence="3 5" id="KW-0949">S-adenosyl-L-methionine</keyword>
<feature type="binding site" evidence="5">
    <location>
        <position position="53"/>
    </location>
    <ligand>
        <name>S-adenosyl-L-methionine</name>
        <dbReference type="ChEBI" id="CHEBI:59789"/>
    </ligand>
</feature>
<dbReference type="PANTHER" id="PTHR22807">
    <property type="entry name" value="NOP2 YEAST -RELATED NOL1/NOP2/FMU SUN DOMAIN-CONTAINING"/>
    <property type="match status" value="1"/>
</dbReference>
<feature type="binding site" evidence="5">
    <location>
        <begin position="29"/>
        <end position="35"/>
    </location>
    <ligand>
        <name>S-adenosyl-L-methionine</name>
        <dbReference type="ChEBI" id="CHEBI:59789"/>
    </ligand>
</feature>
<keyword evidence="1 5" id="KW-0489">Methyltransferase</keyword>
<dbReference type="GO" id="GO:0003723">
    <property type="term" value="F:RNA binding"/>
    <property type="evidence" value="ECO:0007669"/>
    <property type="project" value="UniProtKB-UniRule"/>
</dbReference>
<evidence type="ECO:0000256" key="1">
    <source>
        <dbReference type="ARBA" id="ARBA00022603"/>
    </source>
</evidence>
<feature type="domain" description="SAM-dependent MTase RsmB/NOP-type" evidence="6">
    <location>
        <begin position="1"/>
        <end position="220"/>
    </location>
</feature>
<feature type="binding site" evidence="5">
    <location>
        <position position="96"/>
    </location>
    <ligand>
        <name>S-adenosyl-L-methionine</name>
        <dbReference type="ChEBI" id="CHEBI:59789"/>
    </ligand>
</feature>
<proteinExistence type="inferred from homology"/>
<dbReference type="PRINTS" id="PR02008">
    <property type="entry name" value="RCMTFAMILY"/>
</dbReference>
<comment type="caution">
    <text evidence="5">Lacks conserved residue(s) required for the propagation of feature annotation.</text>
</comment>
<dbReference type="InterPro" id="IPR029063">
    <property type="entry name" value="SAM-dependent_MTases_sf"/>
</dbReference>
<evidence type="ECO:0000259" key="6">
    <source>
        <dbReference type="PROSITE" id="PS51686"/>
    </source>
</evidence>
<comment type="similarity">
    <text evidence="5">Belongs to the class I-like SAM-binding methyltransferase superfamily. RsmB/NOP family.</text>
</comment>
<dbReference type="InterPro" id="IPR023267">
    <property type="entry name" value="RCMT"/>
</dbReference>
<dbReference type="PROSITE" id="PS51686">
    <property type="entry name" value="SAM_MT_RSMB_NOP"/>
    <property type="match status" value="1"/>
</dbReference>
<dbReference type="GO" id="GO:0016428">
    <property type="term" value="F:tRNA (cytidine-5-)-methyltransferase activity"/>
    <property type="evidence" value="ECO:0007669"/>
    <property type="project" value="TreeGrafter"/>
</dbReference>
<keyword evidence="2 5" id="KW-0808">Transferase</keyword>
<organism evidence="7 8">
    <name type="scientific">Candidatus Desulfacyla euxinica</name>
    <dbReference type="NCBI Taxonomy" id="2841693"/>
    <lineage>
        <taxon>Bacteria</taxon>
        <taxon>Deltaproteobacteria</taxon>
        <taxon>Candidatus Desulfacyla</taxon>
    </lineage>
</organism>
<dbReference type="Pfam" id="PF01189">
    <property type="entry name" value="Methyltr_RsmB-F"/>
    <property type="match status" value="1"/>
</dbReference>
<dbReference type="AlphaFoldDB" id="A0A8J6N334"/>
<dbReference type="GO" id="GO:0030488">
    <property type="term" value="P:tRNA methylation"/>
    <property type="evidence" value="ECO:0007669"/>
    <property type="project" value="TreeGrafter"/>
</dbReference>
<evidence type="ECO:0000313" key="7">
    <source>
        <dbReference type="EMBL" id="MBC8178800.1"/>
    </source>
</evidence>
<evidence type="ECO:0000256" key="2">
    <source>
        <dbReference type="ARBA" id="ARBA00022679"/>
    </source>
</evidence>
<accession>A0A8J6N334</accession>
<name>A0A8J6N334_9DELT</name>
<evidence type="ECO:0000256" key="4">
    <source>
        <dbReference type="ARBA" id="ARBA00022884"/>
    </source>
</evidence>
<dbReference type="SUPFAM" id="SSF53335">
    <property type="entry name" value="S-adenosyl-L-methionine-dependent methyltransferases"/>
    <property type="match status" value="1"/>
</dbReference>